<evidence type="ECO:0008006" key="3">
    <source>
        <dbReference type="Google" id="ProtNLM"/>
    </source>
</evidence>
<evidence type="ECO:0000313" key="2">
    <source>
        <dbReference type="Proteomes" id="UP001240171"/>
    </source>
</evidence>
<gene>
    <name evidence="1" type="ORF">Q5741_03980</name>
</gene>
<dbReference type="RefSeq" id="WP_305022773.1">
    <property type="nucleotide sequence ID" value="NZ_JAUQTB010000002.1"/>
</dbReference>
<comment type="caution">
    <text evidence="1">The sequence shown here is derived from an EMBL/GenBank/DDBJ whole genome shotgun (WGS) entry which is preliminary data.</text>
</comment>
<reference evidence="1 2" key="1">
    <citation type="submission" date="2023-07" db="EMBL/GenBank/DDBJ databases">
        <title>Paenibacillus sp. JX-17 nov. isolated from soil.</title>
        <authorList>
            <person name="Wan Y."/>
            <person name="Liu B."/>
        </authorList>
    </citation>
    <scope>NUCLEOTIDE SEQUENCE [LARGE SCALE GENOMIC DNA]</scope>
    <source>
        <strain evidence="1 2">JX-17</strain>
    </source>
</reference>
<dbReference type="Proteomes" id="UP001240171">
    <property type="component" value="Unassembled WGS sequence"/>
</dbReference>
<protein>
    <recommendedName>
        <fullName evidence="3">Bacterial Pleckstrin homology domain-containing protein</fullName>
    </recommendedName>
</protein>
<proteinExistence type="predicted"/>
<evidence type="ECO:0000313" key="1">
    <source>
        <dbReference type="EMBL" id="MDO7905568.1"/>
    </source>
</evidence>
<dbReference type="EMBL" id="JAUQTB010000002">
    <property type="protein sequence ID" value="MDO7905568.1"/>
    <property type="molecule type" value="Genomic_DNA"/>
</dbReference>
<keyword evidence="2" id="KW-1185">Reference proteome</keyword>
<organism evidence="1 2">
    <name type="scientific">Paenibacillus lacisoli</name>
    <dbReference type="NCBI Taxonomy" id="3064525"/>
    <lineage>
        <taxon>Bacteria</taxon>
        <taxon>Bacillati</taxon>
        <taxon>Bacillota</taxon>
        <taxon>Bacilli</taxon>
        <taxon>Bacillales</taxon>
        <taxon>Paenibacillaceae</taxon>
        <taxon>Paenibacillus</taxon>
    </lineage>
</organism>
<name>A0ABT9C8I8_9BACL</name>
<sequence length="95" mass="11244">MAWIARQPYTKVQRSIMDAAQITVHEERMLYLFPDRVQTRHREFELGQVFDMSFRPMGPEGGGGMLYLHTYQGVFSYTVESHPESFIQAFRQVRR</sequence>
<accession>A0ABT9C8I8</accession>